<dbReference type="AlphaFoldDB" id="A0A4S4M6B5"/>
<protein>
    <recommendedName>
        <fullName evidence="2">Mediator complex subunit 16 C-terminal domain-containing protein</fullName>
    </recommendedName>
</protein>
<dbReference type="Pfam" id="PF20719">
    <property type="entry name" value="Med16_C"/>
    <property type="match status" value="1"/>
</dbReference>
<keyword evidence="4" id="KW-1185">Reference proteome</keyword>
<sequence length="981" mass="106916">MSSYHGSPSKGKGKEEDYWSPGWWELQPLIEHEERPVAWSVSSTIFTAHATEPLIFGRLFPTAKEFVVPSPPPIVTSATLFEPPTTINVCPSDKWLFAYFPGRNGDGLGCFWFRGLEVDNWHVKEWLTFPRGSGVVSSAWLGNARKWVTDAAGRAIRLPSLGPHTPCSSPTLMVITRALQANIYYIRHGTSSFKVLNCSLTQPDQSQESQLAPQPFEMPSGSGGVKTCVSAAIGLAYNESSILIATQSRTVPPPISTSSFSIDTSLPIDISQPDQVSDSLGADDWDDWGQEPAINLCEVRIGFDCETMSLSTNPLPSLYCQSQRLSKLAFIPRNPNSNAADARTSIYLAASFLDFGAYTSTPKSELQLYSLSRNPSPSNNSRSAWLARKETSRVFSSEILTFVSPHTTGLPSDTVLVGTIHSSMNVPKIKRKSKETVIGNISVLQLPSLNNDNRWRSVPISSSGADSVFPDSLSPNGVLLCTLSPPLRFPAKISIEPVPRLYSDEILGPSAIGRGHAPIPQDAYVLVSAMHARGSLSDIVHHLSLASTPLGHAEDVLRGTLTLLEQRDDSLHRHWLSSYLGLVLEVYRSRAGRTDDLTLRDELDARHRTAQNLCSVIACHNAFEDCRDGELYDLEAVWPLIGLSSWFLELVEGLLKECVLSSNAYADASAIPPLPQSRSPAGKHTDKDPFNPTNSPPSRKRPPPTAPTAAGPTAPPILLHLVHPHALAGLRAVLADVRRLCDQLVGTKGGTERVRMARNVLLDGVQASGIQLKELEGTLTSAAEELSGLDGEPNQHAFFSPCSRFISNSFSPPPSSPNPLVPISRLIDTNLFETGEQLRSSLATCRPRPALAPALRVLVHKLAGSGAIDKPRLFIKPDDVFGGAAGAQFFDGDENNDNVQGTDYGAAGRDVVSKGTIAPLRREDTRVCLRCGGKSERLERAMADMKQTSLKWRAWERKWGVRCICGGLWVGTMQNRFRNLL</sequence>
<dbReference type="Proteomes" id="UP000310158">
    <property type="component" value="Unassembled WGS sequence"/>
</dbReference>
<proteinExistence type="predicted"/>
<gene>
    <name evidence="3" type="ORF">EW146_g628</name>
</gene>
<name>A0A4S4M6B5_9AGAM</name>
<feature type="domain" description="Mediator complex subunit 16 C-terminal" evidence="2">
    <location>
        <begin position="913"/>
        <end position="970"/>
    </location>
</feature>
<evidence type="ECO:0000256" key="1">
    <source>
        <dbReference type="SAM" id="MobiDB-lite"/>
    </source>
</evidence>
<evidence type="ECO:0000313" key="4">
    <source>
        <dbReference type="Proteomes" id="UP000310158"/>
    </source>
</evidence>
<dbReference type="OrthoDB" id="2535907at2759"/>
<evidence type="ECO:0000259" key="2">
    <source>
        <dbReference type="Pfam" id="PF20719"/>
    </source>
</evidence>
<evidence type="ECO:0000313" key="3">
    <source>
        <dbReference type="EMBL" id="THH20782.1"/>
    </source>
</evidence>
<dbReference type="EMBL" id="SGPL01000014">
    <property type="protein sequence ID" value="THH20782.1"/>
    <property type="molecule type" value="Genomic_DNA"/>
</dbReference>
<reference evidence="3 4" key="1">
    <citation type="submission" date="2019-02" db="EMBL/GenBank/DDBJ databases">
        <title>Genome sequencing of the rare red list fungi Bondarzewia mesenterica.</title>
        <authorList>
            <person name="Buettner E."/>
            <person name="Kellner H."/>
        </authorList>
    </citation>
    <scope>NUCLEOTIDE SEQUENCE [LARGE SCALE GENOMIC DNA]</scope>
    <source>
        <strain evidence="3 4">DSM 108281</strain>
    </source>
</reference>
<dbReference type="InterPro" id="IPR048339">
    <property type="entry name" value="Mediator_Med16_C"/>
</dbReference>
<accession>A0A4S4M6B5</accession>
<feature type="region of interest" description="Disordered" evidence="1">
    <location>
        <begin position="671"/>
        <end position="712"/>
    </location>
</feature>
<comment type="caution">
    <text evidence="3">The sequence shown here is derived from an EMBL/GenBank/DDBJ whole genome shotgun (WGS) entry which is preliminary data.</text>
</comment>
<organism evidence="3 4">
    <name type="scientific">Bondarzewia mesenterica</name>
    <dbReference type="NCBI Taxonomy" id="1095465"/>
    <lineage>
        <taxon>Eukaryota</taxon>
        <taxon>Fungi</taxon>
        <taxon>Dikarya</taxon>
        <taxon>Basidiomycota</taxon>
        <taxon>Agaricomycotina</taxon>
        <taxon>Agaricomycetes</taxon>
        <taxon>Russulales</taxon>
        <taxon>Bondarzewiaceae</taxon>
        <taxon>Bondarzewia</taxon>
    </lineage>
</organism>